<dbReference type="OrthoDB" id="7245822at2"/>
<dbReference type="Gene3D" id="3.40.190.150">
    <property type="entry name" value="Bordetella uptake gene, domain 1"/>
    <property type="match status" value="1"/>
</dbReference>
<keyword evidence="2" id="KW-0732">Signal</keyword>
<dbReference type="EMBL" id="SACL01000014">
    <property type="protein sequence ID" value="RVT90073.1"/>
    <property type="molecule type" value="Genomic_DNA"/>
</dbReference>
<accession>A0A437LXM5</accession>
<evidence type="ECO:0000256" key="1">
    <source>
        <dbReference type="ARBA" id="ARBA00006987"/>
    </source>
</evidence>
<protein>
    <submittedName>
        <fullName evidence="3">Tripartite tricarboxylate transporter substrate binding protein</fullName>
    </submittedName>
</protein>
<proteinExistence type="inferred from homology"/>
<dbReference type="AlphaFoldDB" id="A0A437LXM5"/>
<dbReference type="Gene3D" id="3.40.190.10">
    <property type="entry name" value="Periplasmic binding protein-like II"/>
    <property type="match status" value="1"/>
</dbReference>
<dbReference type="InterPro" id="IPR042100">
    <property type="entry name" value="Bug_dom1"/>
</dbReference>
<dbReference type="Proteomes" id="UP000282957">
    <property type="component" value="Unassembled WGS sequence"/>
</dbReference>
<feature type="chain" id="PRO_5019366680" evidence="2">
    <location>
        <begin position="22"/>
        <end position="314"/>
    </location>
</feature>
<dbReference type="CDD" id="cd07012">
    <property type="entry name" value="PBP2_Bug_TTT"/>
    <property type="match status" value="1"/>
</dbReference>
<comment type="similarity">
    <text evidence="1">Belongs to the UPF0065 (bug) family.</text>
</comment>
<dbReference type="InterPro" id="IPR005064">
    <property type="entry name" value="BUG"/>
</dbReference>
<dbReference type="PANTHER" id="PTHR42928:SF5">
    <property type="entry name" value="BLR1237 PROTEIN"/>
    <property type="match status" value="1"/>
</dbReference>
<evidence type="ECO:0000256" key="2">
    <source>
        <dbReference type="SAM" id="SignalP"/>
    </source>
</evidence>
<sequence>MFNRRMLLALAGTGIALPAVAQPITVTLVVPFSPGSVVDIMARGFADPFRLALGAGANVPVLNREGAGGGVGVAAVGQARPDGTTIAFAPSGMITTLPHLVNGLPYRFEGFEAICQNFENIFVLAVGAQSPYRDLAGMLAAARARPETVTWGDAGVGTVGNLIGRQLEQLAGVKMSPVPYRNQGQMMLDAQSGALDAAITTWATVRESGLRVLGVAADARQPAIPNGPTFGEQGLNVTLRGFGGLYAPRGLPREVARRLEVACLEAAASPAYREAMERIGQVVAPLGAEAFAVRLRDEERDAKGMIERLGLRAP</sequence>
<dbReference type="Pfam" id="PF03401">
    <property type="entry name" value="TctC"/>
    <property type="match status" value="1"/>
</dbReference>
<dbReference type="RefSeq" id="WP_127790117.1">
    <property type="nucleotide sequence ID" value="NZ_SACL01000014.1"/>
</dbReference>
<feature type="signal peptide" evidence="2">
    <location>
        <begin position="1"/>
        <end position="21"/>
    </location>
</feature>
<evidence type="ECO:0000313" key="4">
    <source>
        <dbReference type="Proteomes" id="UP000282957"/>
    </source>
</evidence>
<gene>
    <name evidence="3" type="ORF">EOD42_23875</name>
</gene>
<keyword evidence="4" id="KW-1185">Reference proteome</keyword>
<name>A0A437LXM5_9PROT</name>
<reference evidence="3 4" key="1">
    <citation type="submission" date="2019-01" db="EMBL/GenBank/DDBJ databases">
        <authorList>
            <person name="Chen W.-M."/>
        </authorList>
    </citation>
    <scope>NUCLEOTIDE SEQUENCE [LARGE SCALE GENOMIC DNA]</scope>
    <source>
        <strain evidence="3 4">CCP-6</strain>
    </source>
</reference>
<dbReference type="PANTHER" id="PTHR42928">
    <property type="entry name" value="TRICARBOXYLATE-BINDING PROTEIN"/>
    <property type="match status" value="1"/>
</dbReference>
<dbReference type="PIRSF" id="PIRSF017082">
    <property type="entry name" value="YflP"/>
    <property type="match status" value="1"/>
</dbReference>
<comment type="caution">
    <text evidence="3">The sequence shown here is derived from an EMBL/GenBank/DDBJ whole genome shotgun (WGS) entry which is preliminary data.</text>
</comment>
<evidence type="ECO:0000313" key="3">
    <source>
        <dbReference type="EMBL" id="RVT90073.1"/>
    </source>
</evidence>
<organism evidence="3 4">
    <name type="scientific">Rhodovarius crocodyli</name>
    <dbReference type="NCBI Taxonomy" id="1979269"/>
    <lineage>
        <taxon>Bacteria</taxon>
        <taxon>Pseudomonadati</taxon>
        <taxon>Pseudomonadota</taxon>
        <taxon>Alphaproteobacteria</taxon>
        <taxon>Acetobacterales</taxon>
        <taxon>Roseomonadaceae</taxon>
        <taxon>Rhodovarius</taxon>
    </lineage>
</organism>